<dbReference type="PROSITE" id="PS50893">
    <property type="entry name" value="ABC_TRANSPORTER_2"/>
    <property type="match status" value="1"/>
</dbReference>
<proteinExistence type="predicted"/>
<dbReference type="InterPro" id="IPR017871">
    <property type="entry name" value="ABC_transporter-like_CS"/>
</dbReference>
<dbReference type="InterPro" id="IPR015854">
    <property type="entry name" value="ABC_transpr_LolD-like"/>
</dbReference>
<dbReference type="SMART" id="SM00382">
    <property type="entry name" value="AAA"/>
    <property type="match status" value="1"/>
</dbReference>
<keyword evidence="2" id="KW-0067">ATP-binding</keyword>
<dbReference type="PROSITE" id="PS00211">
    <property type="entry name" value="ABC_TRANSPORTER_1"/>
    <property type="match status" value="1"/>
</dbReference>
<name>A0A940PQ58_9MICO</name>
<dbReference type="InterPro" id="IPR003593">
    <property type="entry name" value="AAA+_ATPase"/>
</dbReference>
<evidence type="ECO:0000256" key="2">
    <source>
        <dbReference type="ARBA" id="ARBA00022840"/>
    </source>
</evidence>
<protein>
    <submittedName>
        <fullName evidence="4">ABC-type glutathione transport system ATPase component</fullName>
    </submittedName>
</protein>
<dbReference type="GO" id="GO:0005886">
    <property type="term" value="C:plasma membrane"/>
    <property type="evidence" value="ECO:0007669"/>
    <property type="project" value="TreeGrafter"/>
</dbReference>
<dbReference type="PANTHER" id="PTHR24220">
    <property type="entry name" value="IMPORT ATP-BINDING PROTEIN"/>
    <property type="match status" value="1"/>
</dbReference>
<sequence length="238" mass="24846">MVNWLRNAATAEHRAPALEETPQRAVVSLREICVQTADGRTLLSIDALDVCAGDRIVVTGTSGSGKSLLLSVLTGRLPAGLRLAGERRSVVTRIGFVPQRGSEALHPLTKLGRQLRAVTRTSAQAVAAALESVGLGDPAFAGRRPAELSGGQAQRAAVALAMLSDAPLVLADEPTSALDNETREGVVQLLADAFAGDRTLIVTTHDAVVVRALATRHIVVRDGALTELPVTHTPALAL</sequence>
<dbReference type="EMBL" id="JAFIDA010000001">
    <property type="protein sequence ID" value="MBP1327115.1"/>
    <property type="molecule type" value="Genomic_DNA"/>
</dbReference>
<gene>
    <name evidence="4" type="ORF">JOF28_002347</name>
</gene>
<evidence type="ECO:0000256" key="1">
    <source>
        <dbReference type="ARBA" id="ARBA00022741"/>
    </source>
</evidence>
<evidence type="ECO:0000259" key="3">
    <source>
        <dbReference type="PROSITE" id="PS50893"/>
    </source>
</evidence>
<reference evidence="4" key="1">
    <citation type="submission" date="2021-02" db="EMBL/GenBank/DDBJ databases">
        <title>Sequencing the genomes of 1000 actinobacteria strains.</title>
        <authorList>
            <person name="Klenk H.-P."/>
        </authorList>
    </citation>
    <scope>NUCLEOTIDE SEQUENCE</scope>
    <source>
        <strain evidence="4">DSM 22850</strain>
    </source>
</reference>
<evidence type="ECO:0000313" key="5">
    <source>
        <dbReference type="Proteomes" id="UP000675163"/>
    </source>
</evidence>
<comment type="caution">
    <text evidence="4">The sequence shown here is derived from an EMBL/GenBank/DDBJ whole genome shotgun (WGS) entry which is preliminary data.</text>
</comment>
<dbReference type="Gene3D" id="3.40.50.300">
    <property type="entry name" value="P-loop containing nucleotide triphosphate hydrolases"/>
    <property type="match status" value="1"/>
</dbReference>
<evidence type="ECO:0000313" key="4">
    <source>
        <dbReference type="EMBL" id="MBP1327115.1"/>
    </source>
</evidence>
<keyword evidence="1" id="KW-0547">Nucleotide-binding</keyword>
<dbReference type="Pfam" id="PF00005">
    <property type="entry name" value="ABC_tran"/>
    <property type="match status" value="1"/>
</dbReference>
<dbReference type="InterPro" id="IPR003439">
    <property type="entry name" value="ABC_transporter-like_ATP-bd"/>
</dbReference>
<dbReference type="Proteomes" id="UP000675163">
    <property type="component" value="Unassembled WGS sequence"/>
</dbReference>
<organism evidence="4 5">
    <name type="scientific">Leucobacter exalbidus</name>
    <dbReference type="NCBI Taxonomy" id="662960"/>
    <lineage>
        <taxon>Bacteria</taxon>
        <taxon>Bacillati</taxon>
        <taxon>Actinomycetota</taxon>
        <taxon>Actinomycetes</taxon>
        <taxon>Micrococcales</taxon>
        <taxon>Microbacteriaceae</taxon>
        <taxon>Leucobacter</taxon>
    </lineage>
</organism>
<accession>A0A940PQ58</accession>
<keyword evidence="5" id="KW-1185">Reference proteome</keyword>
<dbReference type="GO" id="GO:0005524">
    <property type="term" value="F:ATP binding"/>
    <property type="evidence" value="ECO:0007669"/>
    <property type="project" value="UniProtKB-KW"/>
</dbReference>
<dbReference type="GO" id="GO:0022857">
    <property type="term" value="F:transmembrane transporter activity"/>
    <property type="evidence" value="ECO:0007669"/>
    <property type="project" value="TreeGrafter"/>
</dbReference>
<dbReference type="SUPFAM" id="SSF52540">
    <property type="entry name" value="P-loop containing nucleoside triphosphate hydrolases"/>
    <property type="match status" value="1"/>
</dbReference>
<dbReference type="InterPro" id="IPR027417">
    <property type="entry name" value="P-loop_NTPase"/>
</dbReference>
<dbReference type="AlphaFoldDB" id="A0A940PQ58"/>
<feature type="domain" description="ABC transporter" evidence="3">
    <location>
        <begin position="27"/>
        <end position="238"/>
    </location>
</feature>
<dbReference type="GO" id="GO:0016887">
    <property type="term" value="F:ATP hydrolysis activity"/>
    <property type="evidence" value="ECO:0007669"/>
    <property type="project" value="InterPro"/>
</dbReference>
<dbReference type="RefSeq" id="WP_209705918.1">
    <property type="nucleotide sequence ID" value="NZ_JAFIDA010000001.1"/>
</dbReference>